<evidence type="ECO:0000313" key="1">
    <source>
        <dbReference type="EMBL" id="MBC5736445.1"/>
    </source>
</evidence>
<dbReference type="AlphaFoldDB" id="A0A8J6MC71"/>
<dbReference type="PANTHER" id="PTHR40267">
    <property type="entry name" value="BLR3294 PROTEIN"/>
    <property type="match status" value="1"/>
</dbReference>
<gene>
    <name evidence="1" type="ORF">H8S62_05425</name>
</gene>
<dbReference type="EMBL" id="JACOPQ010000003">
    <property type="protein sequence ID" value="MBC5736445.1"/>
    <property type="molecule type" value="Genomic_DNA"/>
</dbReference>
<dbReference type="InterPro" id="IPR026286">
    <property type="entry name" value="MaiA/AMDase"/>
</dbReference>
<dbReference type="Pfam" id="PF17645">
    <property type="entry name" value="Amdase"/>
    <property type="match status" value="1"/>
</dbReference>
<reference evidence="1" key="1">
    <citation type="submission" date="2020-08" db="EMBL/GenBank/DDBJ databases">
        <title>Genome public.</title>
        <authorList>
            <person name="Liu C."/>
            <person name="Sun Q."/>
        </authorList>
    </citation>
    <scope>NUCLEOTIDE SEQUENCE</scope>
    <source>
        <strain evidence="1">NSJ-52</strain>
    </source>
</reference>
<dbReference type="Gene3D" id="3.40.50.12500">
    <property type="match status" value="1"/>
</dbReference>
<sequence>MGIYEKTIGIIVPSAGTASEIAYHTYVPKEIAVATARVKFNQISYQDLTEMIDVVKFTAENICATDPDVIVFGSMMASCISGAAIRNIIEQHTGIPCITTFRSLVKVLDRFGYRNLAVVSALSNELGLLLKTNLQKYGVERCEVKTLYKDGQTPYLSIKEIESIPYESIYRAAKSMDLTGFDAVLFDSSGLQGMDRIPELEAELGLPVLFADQYTLWHALRTIGVDAKLPHLGKIFEY</sequence>
<evidence type="ECO:0000313" key="2">
    <source>
        <dbReference type="Proteomes" id="UP000607645"/>
    </source>
</evidence>
<proteinExistence type="predicted"/>
<organism evidence="1 2">
    <name type="scientific">Lawsonibacter faecis</name>
    <dbReference type="NCBI Taxonomy" id="2763052"/>
    <lineage>
        <taxon>Bacteria</taxon>
        <taxon>Bacillati</taxon>
        <taxon>Bacillota</taxon>
        <taxon>Clostridia</taxon>
        <taxon>Eubacteriales</taxon>
        <taxon>Oscillospiraceae</taxon>
        <taxon>Lawsonibacter</taxon>
    </lineage>
</organism>
<dbReference type="RefSeq" id="WP_155148088.1">
    <property type="nucleotide sequence ID" value="NZ_JACOPQ010000003.1"/>
</dbReference>
<dbReference type="Proteomes" id="UP000607645">
    <property type="component" value="Unassembled WGS sequence"/>
</dbReference>
<keyword evidence="2" id="KW-1185">Reference proteome</keyword>
<accession>A0A8J6MC71</accession>
<dbReference type="PANTHER" id="PTHR40267:SF1">
    <property type="entry name" value="BLR3294 PROTEIN"/>
    <property type="match status" value="1"/>
</dbReference>
<name>A0A8J6MC71_9FIRM</name>
<protein>
    <submittedName>
        <fullName evidence="1">Uncharacterized protein</fullName>
    </submittedName>
</protein>
<dbReference type="InterPro" id="IPR053714">
    <property type="entry name" value="Iso_Racemase_Enz_sf"/>
</dbReference>
<comment type="caution">
    <text evidence="1">The sequence shown here is derived from an EMBL/GenBank/DDBJ whole genome shotgun (WGS) entry which is preliminary data.</text>
</comment>